<evidence type="ECO:0000313" key="2">
    <source>
        <dbReference type="EMBL" id="QBJ93519.1"/>
    </source>
</evidence>
<dbReference type="PANTHER" id="PTHR43798">
    <property type="entry name" value="MONOACYLGLYCEROL LIPASE"/>
    <property type="match status" value="1"/>
</dbReference>
<protein>
    <submittedName>
        <fullName evidence="2">Alpha/beta hydrolase</fullName>
    </submittedName>
</protein>
<evidence type="ECO:0000259" key="1">
    <source>
        <dbReference type="Pfam" id="PF00561"/>
    </source>
</evidence>
<dbReference type="InterPro" id="IPR050266">
    <property type="entry name" value="AB_hydrolase_sf"/>
</dbReference>
<name>A0A4P6U0T9_STRSO</name>
<keyword evidence="3" id="KW-1185">Reference proteome</keyword>
<dbReference type="STRING" id="73044.GCA_000725795_04065"/>
<organism evidence="2 3">
    <name type="scientific">Streptomyces seoulensis</name>
    <dbReference type="NCBI Taxonomy" id="73044"/>
    <lineage>
        <taxon>Bacteria</taxon>
        <taxon>Bacillati</taxon>
        <taxon>Actinomycetota</taxon>
        <taxon>Actinomycetes</taxon>
        <taxon>Kitasatosporales</taxon>
        <taxon>Streptomycetaceae</taxon>
        <taxon>Streptomyces</taxon>
    </lineage>
</organism>
<dbReference type="OrthoDB" id="495620at2"/>
<dbReference type="SUPFAM" id="SSF53474">
    <property type="entry name" value="alpha/beta-Hydrolases"/>
    <property type="match status" value="1"/>
</dbReference>
<feature type="domain" description="AB hydrolase-1" evidence="1">
    <location>
        <begin position="26"/>
        <end position="255"/>
    </location>
</feature>
<evidence type="ECO:0000313" key="3">
    <source>
        <dbReference type="Proteomes" id="UP000292547"/>
    </source>
</evidence>
<dbReference type="EMBL" id="CP032229">
    <property type="protein sequence ID" value="QBJ93519.1"/>
    <property type="molecule type" value="Genomic_DNA"/>
</dbReference>
<dbReference type="Gene3D" id="3.40.50.1820">
    <property type="entry name" value="alpha/beta hydrolase"/>
    <property type="match status" value="1"/>
</dbReference>
<dbReference type="InterPro" id="IPR000073">
    <property type="entry name" value="AB_hydrolase_1"/>
</dbReference>
<gene>
    <name evidence="2" type="ORF">D0Z67_26725</name>
</gene>
<dbReference type="Pfam" id="PF00561">
    <property type="entry name" value="Abhydrolase_1"/>
    <property type="match status" value="1"/>
</dbReference>
<proteinExistence type="predicted"/>
<dbReference type="KEGG" id="sseo:D0Z67_26725"/>
<sequence length="275" mass="29078">MPTAEVNGAAIAYTDTGAPPGRPDAPAVVFGHGLLFSGWMFHPQVEALRERYRCVTVDWRGQGDTPATASGYDMDTLTADAVALIGHLNLGPVHWVGLSMGGFVGQRIAARHGELVRSLTLLDTSADGEPSDKAAEYRLLARVYRFTGVGPVLGRVKAAMFGPGFLADPASGPVIDEWVRRLRRCERAGIRKAVLGVIERTPVQAELSRITVPTLVAVGADDLATPPAEAERIAAAVEGARLEVVPGSGHSSTLEQPVALTALIGDFLASVDVRR</sequence>
<reference evidence="2 3" key="1">
    <citation type="submission" date="2018-08" db="EMBL/GenBank/DDBJ databases">
        <title>The complete genome sequence of Streptomyces seoulensis, a pioneer strain for nickel superoxide dismutase discovery.</title>
        <authorList>
            <person name="Shin J."/>
            <person name="Lee J.-S."/>
            <person name="Lee E.-J."/>
            <person name="Youn H.-D."/>
        </authorList>
    </citation>
    <scope>NUCLEOTIDE SEQUENCE [LARGE SCALE GENOMIC DNA]</scope>
    <source>
        <strain evidence="2 3">KCTC 9819</strain>
    </source>
</reference>
<keyword evidence="2" id="KW-0378">Hydrolase</keyword>
<dbReference type="InterPro" id="IPR029058">
    <property type="entry name" value="AB_hydrolase_fold"/>
</dbReference>
<dbReference type="Proteomes" id="UP000292547">
    <property type="component" value="Chromosome"/>
</dbReference>
<dbReference type="GeneID" id="300102504"/>
<dbReference type="RefSeq" id="WP_031182222.1">
    <property type="nucleotide sequence ID" value="NZ_CP032229.1"/>
</dbReference>
<accession>A0A4P6U0T9</accession>
<dbReference type="AlphaFoldDB" id="A0A4P6U0T9"/>
<dbReference type="GO" id="GO:0016787">
    <property type="term" value="F:hydrolase activity"/>
    <property type="evidence" value="ECO:0007669"/>
    <property type="project" value="UniProtKB-KW"/>
</dbReference>
<dbReference type="PRINTS" id="PR00111">
    <property type="entry name" value="ABHYDROLASE"/>
</dbReference>